<protein>
    <submittedName>
        <fullName evidence="1">Uncharacterized protein</fullName>
    </submittedName>
</protein>
<sequence>MPHQVEKSVKSGKGHAKAYQYADYKTTNLRTAQSFLEDADLATQYRTNTSELKAWLLYYSLPILVKVLPEKYVVHFALLVEGIHILLSDDISPTDLDVAETILDKFYEDL</sequence>
<dbReference type="Proteomes" id="UP001163046">
    <property type="component" value="Unassembled WGS sequence"/>
</dbReference>
<dbReference type="PANTHER" id="PTHR46579:SF1">
    <property type="entry name" value="F5_8 TYPE C DOMAIN-CONTAINING PROTEIN"/>
    <property type="match status" value="1"/>
</dbReference>
<dbReference type="PANTHER" id="PTHR46579">
    <property type="entry name" value="F5/8 TYPE C DOMAIN-CONTAINING PROTEIN-RELATED"/>
    <property type="match status" value="1"/>
</dbReference>
<evidence type="ECO:0000313" key="2">
    <source>
        <dbReference type="Proteomes" id="UP001163046"/>
    </source>
</evidence>
<organism evidence="1 2">
    <name type="scientific">Desmophyllum pertusum</name>
    <dbReference type="NCBI Taxonomy" id="174260"/>
    <lineage>
        <taxon>Eukaryota</taxon>
        <taxon>Metazoa</taxon>
        <taxon>Cnidaria</taxon>
        <taxon>Anthozoa</taxon>
        <taxon>Hexacorallia</taxon>
        <taxon>Scleractinia</taxon>
        <taxon>Caryophylliina</taxon>
        <taxon>Caryophylliidae</taxon>
        <taxon>Desmophyllum</taxon>
    </lineage>
</organism>
<dbReference type="AlphaFoldDB" id="A0A9X0D1M8"/>
<name>A0A9X0D1M8_9CNID</name>
<dbReference type="OrthoDB" id="5984708at2759"/>
<comment type="caution">
    <text evidence="1">The sequence shown here is derived from an EMBL/GenBank/DDBJ whole genome shotgun (WGS) entry which is preliminary data.</text>
</comment>
<reference evidence="1" key="1">
    <citation type="submission" date="2023-01" db="EMBL/GenBank/DDBJ databases">
        <title>Genome assembly of the deep-sea coral Lophelia pertusa.</title>
        <authorList>
            <person name="Herrera S."/>
            <person name="Cordes E."/>
        </authorList>
    </citation>
    <scope>NUCLEOTIDE SEQUENCE</scope>
    <source>
        <strain evidence="1">USNM1676648</strain>
        <tissue evidence="1">Polyp</tissue>
    </source>
</reference>
<dbReference type="EMBL" id="MU825925">
    <property type="protein sequence ID" value="KAJ7382408.1"/>
    <property type="molecule type" value="Genomic_DNA"/>
</dbReference>
<keyword evidence="2" id="KW-1185">Reference proteome</keyword>
<gene>
    <name evidence="1" type="ORF">OS493_035249</name>
</gene>
<evidence type="ECO:0000313" key="1">
    <source>
        <dbReference type="EMBL" id="KAJ7382408.1"/>
    </source>
</evidence>
<accession>A0A9X0D1M8</accession>
<proteinExistence type="predicted"/>